<dbReference type="Proteomes" id="UP001315686">
    <property type="component" value="Unassembled WGS sequence"/>
</dbReference>
<evidence type="ECO:0000313" key="2">
    <source>
        <dbReference type="EMBL" id="MBT0957036.1"/>
    </source>
</evidence>
<accession>A0AAP2CR43</accession>
<reference evidence="2 3" key="1">
    <citation type="journal article" date="2021" name="Arch. Microbiol.">
        <title>Harenicola maris gen. nov., sp. nov. isolated from the Sea of Japan shallow sediments.</title>
        <authorList>
            <person name="Romanenko L.A."/>
            <person name="Kurilenko V.V."/>
            <person name="Chernysheva N.Y."/>
            <person name="Tekutyeva L.A."/>
            <person name="Velansky P.V."/>
            <person name="Svetashev V.I."/>
            <person name="Isaeva M.P."/>
        </authorList>
    </citation>
    <scope>NUCLEOTIDE SEQUENCE [LARGE SCALE GENOMIC DNA]</scope>
    <source>
        <strain evidence="2 3">KMM 3653</strain>
    </source>
</reference>
<gene>
    <name evidence="2" type="ORF">IV417_06545</name>
</gene>
<evidence type="ECO:0000256" key="1">
    <source>
        <dbReference type="SAM" id="Phobius"/>
    </source>
</evidence>
<protein>
    <submittedName>
        <fullName evidence="2">Uncharacterized protein</fullName>
    </submittedName>
</protein>
<evidence type="ECO:0000313" key="3">
    <source>
        <dbReference type="Proteomes" id="UP001315686"/>
    </source>
</evidence>
<feature type="transmembrane region" description="Helical" evidence="1">
    <location>
        <begin position="27"/>
        <end position="44"/>
    </location>
</feature>
<keyword evidence="1" id="KW-0472">Membrane</keyword>
<dbReference type="EMBL" id="JADQAZ010000001">
    <property type="protein sequence ID" value="MBT0957036.1"/>
    <property type="molecule type" value="Genomic_DNA"/>
</dbReference>
<proteinExistence type="predicted"/>
<sequence>MTYMPIMETPNSITKDRFQAARKRRGMLLLLILGASLAVSALWFV</sequence>
<dbReference type="RefSeq" id="WP_327793213.1">
    <property type="nucleotide sequence ID" value="NZ_JADQAZ010000001.1"/>
</dbReference>
<keyword evidence="1" id="KW-0812">Transmembrane</keyword>
<dbReference type="AlphaFoldDB" id="A0AAP2CR43"/>
<comment type="caution">
    <text evidence="2">The sequence shown here is derived from an EMBL/GenBank/DDBJ whole genome shotgun (WGS) entry which is preliminary data.</text>
</comment>
<keyword evidence="1" id="KW-1133">Transmembrane helix</keyword>
<organism evidence="2 3">
    <name type="scientific">Harenicola maris</name>
    <dbReference type="NCBI Taxonomy" id="2841044"/>
    <lineage>
        <taxon>Bacteria</taxon>
        <taxon>Pseudomonadati</taxon>
        <taxon>Pseudomonadota</taxon>
        <taxon>Alphaproteobacteria</taxon>
        <taxon>Rhodobacterales</taxon>
        <taxon>Paracoccaceae</taxon>
        <taxon>Harenicola</taxon>
    </lineage>
</organism>
<keyword evidence="3" id="KW-1185">Reference proteome</keyword>
<name>A0AAP2CR43_9RHOB</name>